<evidence type="ECO:0000313" key="3">
    <source>
        <dbReference type="Proteomes" id="UP001244297"/>
    </source>
</evidence>
<reference evidence="3" key="1">
    <citation type="journal article" date="2019" name="Int. J. Syst. Evol. Microbiol.">
        <title>The Global Catalogue of Microorganisms (GCM) 10K type strain sequencing project: providing services to taxonomists for standard genome sequencing and annotation.</title>
        <authorList>
            <consortium name="The Broad Institute Genomics Platform"/>
            <consortium name="The Broad Institute Genome Sequencing Center for Infectious Disease"/>
            <person name="Wu L."/>
            <person name="Ma J."/>
        </authorList>
    </citation>
    <scope>NUCLEOTIDE SEQUENCE [LARGE SCALE GENOMIC DNA]</scope>
    <source>
        <strain evidence="3">CECT 7806</strain>
    </source>
</reference>
<feature type="compositionally biased region" description="Acidic residues" evidence="1">
    <location>
        <begin position="74"/>
        <end position="87"/>
    </location>
</feature>
<evidence type="ECO:0000313" key="2">
    <source>
        <dbReference type="EMBL" id="MDN3573179.1"/>
    </source>
</evidence>
<dbReference type="EMBL" id="JAUFPT010000069">
    <property type="protein sequence ID" value="MDN3573179.1"/>
    <property type="molecule type" value="Genomic_DNA"/>
</dbReference>
<feature type="region of interest" description="Disordered" evidence="1">
    <location>
        <begin position="72"/>
        <end position="91"/>
    </location>
</feature>
<comment type="caution">
    <text evidence="2">The sequence shown here is derived from an EMBL/GenBank/DDBJ whole genome shotgun (WGS) entry which is preliminary data.</text>
</comment>
<proteinExistence type="predicted"/>
<keyword evidence="3" id="KW-1185">Reference proteome</keyword>
<sequence length="108" mass="11827">MSPATAPPDRLAEVRRLTAALIDQVLEAQLVGRPVPQEQSTALIKAAFFLRACNVPWWPMLAQALHGLGRDVEEAAPEPDAGDEPLQDIDQQGLTSFLSQLWSEKGRL</sequence>
<evidence type="ECO:0000256" key="1">
    <source>
        <dbReference type="SAM" id="MobiDB-lite"/>
    </source>
</evidence>
<gene>
    <name evidence="2" type="ORF">QWZ18_21465</name>
</gene>
<name>A0ABT8AV07_9HYPH</name>
<organism evidence="2 3">
    <name type="scientific">Methylobacterium longum</name>
    <dbReference type="NCBI Taxonomy" id="767694"/>
    <lineage>
        <taxon>Bacteria</taxon>
        <taxon>Pseudomonadati</taxon>
        <taxon>Pseudomonadota</taxon>
        <taxon>Alphaproteobacteria</taxon>
        <taxon>Hyphomicrobiales</taxon>
        <taxon>Methylobacteriaceae</taxon>
        <taxon>Methylobacterium</taxon>
    </lineage>
</organism>
<accession>A0ABT8AV07</accession>
<dbReference type="Proteomes" id="UP001244297">
    <property type="component" value="Unassembled WGS sequence"/>
</dbReference>
<protein>
    <submittedName>
        <fullName evidence="2">Uncharacterized protein</fullName>
    </submittedName>
</protein>